<dbReference type="KEGG" id="tva:4752837"/>
<evidence type="ECO:0000256" key="2">
    <source>
        <dbReference type="ARBA" id="ARBA00022448"/>
    </source>
</evidence>
<dbReference type="InterPro" id="IPR004776">
    <property type="entry name" value="Mem_transp_PIN-like"/>
</dbReference>
<evidence type="ECO:0000256" key="5">
    <source>
        <dbReference type="ARBA" id="ARBA00022989"/>
    </source>
</evidence>
<dbReference type="OrthoDB" id="2133778at2759"/>
<sequence>MSLYTDLVQVGVAMLIMIAIGWTLQRLHVFKAQDFKSANKLCSKVGLPFLMFGTFIKQTIKNISWWPLLVTALVNCSLHIILLLSILVWRKKGLEKYVTLQISTCYVNFIVIGLPIFTSIWGENSAHIAIICPFFHYFFVVPLYMLLSNIVRIKKENEQKGAEDFVYHLTFHDIGVAIWKSCKTPLLVGAFLGLIWSCTTLKTPIFLLRLSKYVGDFVIVFSLLGIGSFLESNSIVACEISTLLICVVMRFIISPILGISFCLAFKIKGELGRQISILTTMPLSTIAFILSSATGIGMGSTSSVVFWTVIFVIPAIIFWFWILNTFKLFQTSA</sequence>
<keyword evidence="2" id="KW-0813">Transport</keyword>
<reference evidence="8" key="1">
    <citation type="submission" date="2006-10" db="EMBL/GenBank/DDBJ databases">
        <authorList>
            <person name="Amadeo P."/>
            <person name="Zhao Q."/>
            <person name="Wortman J."/>
            <person name="Fraser-Liggett C."/>
            <person name="Carlton J."/>
        </authorList>
    </citation>
    <scope>NUCLEOTIDE SEQUENCE</scope>
    <source>
        <strain evidence="8">G3</strain>
    </source>
</reference>
<dbReference type="Proteomes" id="UP000001542">
    <property type="component" value="Unassembled WGS sequence"/>
</dbReference>
<dbReference type="InParanoid" id="A2FJ29"/>
<dbReference type="VEuPathDB" id="TrichDB:TVAG_204350"/>
<accession>A2FJ29</accession>
<dbReference type="Pfam" id="PF03547">
    <property type="entry name" value="Mem_trans"/>
    <property type="match status" value="1"/>
</dbReference>
<feature type="transmembrane region" description="Helical" evidence="7">
    <location>
        <begin position="66"/>
        <end position="88"/>
    </location>
</feature>
<dbReference type="EMBL" id="DS113824">
    <property type="protein sequence ID" value="EAX95093.1"/>
    <property type="molecule type" value="Genomic_DNA"/>
</dbReference>
<evidence type="ECO:0000256" key="3">
    <source>
        <dbReference type="ARBA" id="ARBA00022475"/>
    </source>
</evidence>
<organism evidence="8 9">
    <name type="scientific">Trichomonas vaginalis (strain ATCC PRA-98 / G3)</name>
    <dbReference type="NCBI Taxonomy" id="412133"/>
    <lineage>
        <taxon>Eukaryota</taxon>
        <taxon>Metamonada</taxon>
        <taxon>Parabasalia</taxon>
        <taxon>Trichomonadida</taxon>
        <taxon>Trichomonadidae</taxon>
        <taxon>Trichomonas</taxon>
    </lineage>
</organism>
<feature type="transmembrane region" description="Helical" evidence="7">
    <location>
        <begin position="277"/>
        <end position="298"/>
    </location>
</feature>
<feature type="transmembrane region" description="Helical" evidence="7">
    <location>
        <begin position="242"/>
        <end position="265"/>
    </location>
</feature>
<gene>
    <name evidence="8" type="ORF">TVAG_204350</name>
</gene>
<keyword evidence="9" id="KW-1185">Reference proteome</keyword>
<protein>
    <submittedName>
        <fullName evidence="8">Auxin Efflux Carrier family protein</fullName>
    </submittedName>
</protein>
<evidence type="ECO:0000256" key="1">
    <source>
        <dbReference type="ARBA" id="ARBA00004141"/>
    </source>
</evidence>
<dbReference type="GO" id="GO:0055085">
    <property type="term" value="P:transmembrane transport"/>
    <property type="evidence" value="ECO:0007669"/>
    <property type="project" value="InterPro"/>
</dbReference>
<evidence type="ECO:0000256" key="6">
    <source>
        <dbReference type="ARBA" id="ARBA00023136"/>
    </source>
</evidence>
<name>A2FJ29_TRIV3</name>
<reference evidence="8" key="2">
    <citation type="journal article" date="2007" name="Science">
        <title>Draft genome sequence of the sexually transmitted pathogen Trichomonas vaginalis.</title>
        <authorList>
            <person name="Carlton J.M."/>
            <person name="Hirt R.P."/>
            <person name="Silva J.C."/>
            <person name="Delcher A.L."/>
            <person name="Schatz M."/>
            <person name="Zhao Q."/>
            <person name="Wortman J.R."/>
            <person name="Bidwell S.L."/>
            <person name="Alsmark U.C.M."/>
            <person name="Besteiro S."/>
            <person name="Sicheritz-Ponten T."/>
            <person name="Noel C.J."/>
            <person name="Dacks J.B."/>
            <person name="Foster P.G."/>
            <person name="Simillion C."/>
            <person name="Van de Peer Y."/>
            <person name="Miranda-Saavedra D."/>
            <person name="Barton G.J."/>
            <person name="Westrop G.D."/>
            <person name="Mueller S."/>
            <person name="Dessi D."/>
            <person name="Fiori P.L."/>
            <person name="Ren Q."/>
            <person name="Paulsen I."/>
            <person name="Zhang H."/>
            <person name="Bastida-Corcuera F.D."/>
            <person name="Simoes-Barbosa A."/>
            <person name="Brown M.T."/>
            <person name="Hayes R.D."/>
            <person name="Mukherjee M."/>
            <person name="Okumura C.Y."/>
            <person name="Schneider R."/>
            <person name="Smith A.J."/>
            <person name="Vanacova S."/>
            <person name="Villalvazo M."/>
            <person name="Haas B.J."/>
            <person name="Pertea M."/>
            <person name="Feldblyum T.V."/>
            <person name="Utterback T.R."/>
            <person name="Shu C.L."/>
            <person name="Osoegawa K."/>
            <person name="de Jong P.J."/>
            <person name="Hrdy I."/>
            <person name="Horvathova L."/>
            <person name="Zubacova Z."/>
            <person name="Dolezal P."/>
            <person name="Malik S.B."/>
            <person name="Logsdon J.M. Jr."/>
            <person name="Henze K."/>
            <person name="Gupta A."/>
            <person name="Wang C.C."/>
            <person name="Dunne R.L."/>
            <person name="Upcroft J.A."/>
            <person name="Upcroft P."/>
            <person name="White O."/>
            <person name="Salzberg S.L."/>
            <person name="Tang P."/>
            <person name="Chiu C.-H."/>
            <person name="Lee Y.-S."/>
            <person name="Embley T.M."/>
            <person name="Coombs G.H."/>
            <person name="Mottram J.C."/>
            <person name="Tachezy J."/>
            <person name="Fraser-Liggett C.M."/>
            <person name="Johnson P.J."/>
        </authorList>
    </citation>
    <scope>NUCLEOTIDE SEQUENCE [LARGE SCALE GENOMIC DNA]</scope>
    <source>
        <strain evidence="8">G3</strain>
    </source>
</reference>
<dbReference type="SMR" id="A2FJ29"/>
<dbReference type="RefSeq" id="XP_001308023.1">
    <property type="nucleotide sequence ID" value="XM_001308022.1"/>
</dbReference>
<dbReference type="GO" id="GO:0016020">
    <property type="term" value="C:membrane"/>
    <property type="evidence" value="ECO:0007669"/>
    <property type="project" value="UniProtKB-SubCell"/>
</dbReference>
<comment type="subcellular location">
    <subcellularLocation>
        <location evidence="1">Membrane</location>
        <topology evidence="1">Multi-pass membrane protein</topology>
    </subcellularLocation>
</comment>
<evidence type="ECO:0000313" key="8">
    <source>
        <dbReference type="EMBL" id="EAX95093.1"/>
    </source>
</evidence>
<keyword evidence="5 7" id="KW-1133">Transmembrane helix</keyword>
<proteinExistence type="predicted"/>
<feature type="transmembrane region" description="Helical" evidence="7">
    <location>
        <begin position="100"/>
        <end position="121"/>
    </location>
</feature>
<evidence type="ECO:0000313" key="9">
    <source>
        <dbReference type="Proteomes" id="UP000001542"/>
    </source>
</evidence>
<feature type="transmembrane region" description="Helical" evidence="7">
    <location>
        <begin position="12"/>
        <end position="29"/>
    </location>
</feature>
<feature type="transmembrane region" description="Helical" evidence="7">
    <location>
        <begin position="213"/>
        <end position="230"/>
    </location>
</feature>
<evidence type="ECO:0000256" key="7">
    <source>
        <dbReference type="SAM" id="Phobius"/>
    </source>
</evidence>
<feature type="transmembrane region" description="Helical" evidence="7">
    <location>
        <begin position="304"/>
        <end position="323"/>
    </location>
</feature>
<keyword evidence="6 7" id="KW-0472">Membrane</keyword>
<keyword evidence="4 7" id="KW-0812">Transmembrane</keyword>
<dbReference type="AlphaFoldDB" id="A2FJ29"/>
<dbReference type="VEuPathDB" id="TrichDB:TVAGG3_0879280"/>
<dbReference type="PANTHER" id="PTHR36838:SF3">
    <property type="entry name" value="TRANSPORTER AUXIN EFFLUX CARRIER EC FAMILY"/>
    <property type="match status" value="1"/>
</dbReference>
<dbReference type="PANTHER" id="PTHR36838">
    <property type="entry name" value="AUXIN EFFLUX CARRIER FAMILY PROTEIN"/>
    <property type="match status" value="1"/>
</dbReference>
<feature type="transmembrane region" description="Helical" evidence="7">
    <location>
        <begin position="127"/>
        <end position="147"/>
    </location>
</feature>
<evidence type="ECO:0000256" key="4">
    <source>
        <dbReference type="ARBA" id="ARBA00022692"/>
    </source>
</evidence>
<keyword evidence="3" id="KW-1003">Cell membrane</keyword>